<proteinExistence type="predicted"/>
<evidence type="ECO:0000313" key="2">
    <source>
        <dbReference type="Proteomes" id="UP001454036"/>
    </source>
</evidence>
<comment type="caution">
    <text evidence="1">The sequence shown here is derived from an EMBL/GenBank/DDBJ whole genome shotgun (WGS) entry which is preliminary data.</text>
</comment>
<dbReference type="AlphaFoldDB" id="A0AAV3QSI9"/>
<keyword evidence="2" id="KW-1185">Reference proteome</keyword>
<dbReference type="Proteomes" id="UP001454036">
    <property type="component" value="Unassembled WGS sequence"/>
</dbReference>
<protein>
    <recommendedName>
        <fullName evidence="3">Reverse transcriptase zinc-binding domain-containing protein</fullName>
    </recommendedName>
</protein>
<organism evidence="1 2">
    <name type="scientific">Lithospermum erythrorhizon</name>
    <name type="common">Purple gromwell</name>
    <name type="synonym">Lithospermum officinale var. erythrorhizon</name>
    <dbReference type="NCBI Taxonomy" id="34254"/>
    <lineage>
        <taxon>Eukaryota</taxon>
        <taxon>Viridiplantae</taxon>
        <taxon>Streptophyta</taxon>
        <taxon>Embryophyta</taxon>
        <taxon>Tracheophyta</taxon>
        <taxon>Spermatophyta</taxon>
        <taxon>Magnoliopsida</taxon>
        <taxon>eudicotyledons</taxon>
        <taxon>Gunneridae</taxon>
        <taxon>Pentapetalae</taxon>
        <taxon>asterids</taxon>
        <taxon>lamiids</taxon>
        <taxon>Boraginales</taxon>
        <taxon>Boraginaceae</taxon>
        <taxon>Boraginoideae</taxon>
        <taxon>Lithospermeae</taxon>
        <taxon>Lithospermum</taxon>
    </lineage>
</organism>
<reference evidence="1 2" key="1">
    <citation type="submission" date="2024-01" db="EMBL/GenBank/DDBJ databases">
        <title>The complete chloroplast genome sequence of Lithospermum erythrorhizon: insights into the phylogenetic relationship among Boraginaceae species and the maternal lineages of purple gromwells.</title>
        <authorList>
            <person name="Okada T."/>
            <person name="Watanabe K."/>
        </authorList>
    </citation>
    <scope>NUCLEOTIDE SEQUENCE [LARGE SCALE GENOMIC DNA]</scope>
</reference>
<accession>A0AAV3QSI9</accession>
<evidence type="ECO:0008006" key="3">
    <source>
        <dbReference type="Google" id="ProtNLM"/>
    </source>
</evidence>
<gene>
    <name evidence="1" type="ORF">LIER_22025</name>
</gene>
<sequence length="159" mass="17861">MEVDPLCVLCGGLESHDHLFFVCPYSAEVWRVLLQRLGEYRGAMPWAQERLWVDATMGGRSFPKRIKQVAFVSIVAVLWEEHNLRLLTMPPHKSKRSLRLVAEGINEVVVPRRARSGHGDVDVEQANVHPIENANPEPPIANPIQRGIPVGAHVQLNQP</sequence>
<evidence type="ECO:0000313" key="1">
    <source>
        <dbReference type="EMBL" id="GAA0166994.1"/>
    </source>
</evidence>
<name>A0AAV3QSI9_LITER</name>
<dbReference type="EMBL" id="BAABME010005927">
    <property type="protein sequence ID" value="GAA0166994.1"/>
    <property type="molecule type" value="Genomic_DNA"/>
</dbReference>